<comment type="similarity">
    <text evidence="1">Belongs to the Gfa family.</text>
</comment>
<evidence type="ECO:0000313" key="6">
    <source>
        <dbReference type="Proteomes" id="UP001237105"/>
    </source>
</evidence>
<dbReference type="Pfam" id="PF04828">
    <property type="entry name" value="GFA"/>
    <property type="match status" value="1"/>
</dbReference>
<gene>
    <name evidence="5" type="ORF">QIT00_33450</name>
</gene>
<evidence type="ECO:0000256" key="2">
    <source>
        <dbReference type="ARBA" id="ARBA00022723"/>
    </source>
</evidence>
<dbReference type="InterPro" id="IPR006913">
    <property type="entry name" value="CENP-V/GFA"/>
</dbReference>
<reference evidence="5 6" key="1">
    <citation type="submission" date="2023-05" db="EMBL/GenBank/DDBJ databases">
        <title>Draft genome sequence of Streptomyces sp. B-S-A12 isolated from a cave soil in Thailand.</title>
        <authorList>
            <person name="Chamroensaksri N."/>
            <person name="Muangham S."/>
        </authorList>
    </citation>
    <scope>NUCLEOTIDE SEQUENCE [LARGE SCALE GENOMIC DNA]</scope>
    <source>
        <strain evidence="5 6">B-S-A12</strain>
    </source>
</reference>
<protein>
    <submittedName>
        <fullName evidence="5">GFA family protein</fullName>
    </submittedName>
</protein>
<dbReference type="EMBL" id="JASCIS010000053">
    <property type="protein sequence ID" value="MDI3423394.1"/>
    <property type="molecule type" value="Genomic_DNA"/>
</dbReference>
<dbReference type="SUPFAM" id="SSF51316">
    <property type="entry name" value="Mss4-like"/>
    <property type="match status" value="1"/>
</dbReference>
<organism evidence="5 6">
    <name type="scientific">Streptomyces luteolus</name>
    <dbReference type="NCBI Taxonomy" id="3043615"/>
    <lineage>
        <taxon>Bacteria</taxon>
        <taxon>Bacillati</taxon>
        <taxon>Actinomycetota</taxon>
        <taxon>Actinomycetes</taxon>
        <taxon>Kitasatosporales</taxon>
        <taxon>Streptomycetaceae</taxon>
        <taxon>Streptomyces</taxon>
    </lineage>
</organism>
<dbReference type="RefSeq" id="WP_282539240.1">
    <property type="nucleotide sequence ID" value="NZ_JASCIS010000053.1"/>
</dbReference>
<accession>A0ABT6T6A1</accession>
<evidence type="ECO:0000256" key="1">
    <source>
        <dbReference type="ARBA" id="ARBA00005495"/>
    </source>
</evidence>
<dbReference type="Proteomes" id="UP001237105">
    <property type="component" value="Unassembled WGS sequence"/>
</dbReference>
<evidence type="ECO:0000313" key="5">
    <source>
        <dbReference type="EMBL" id="MDI3423394.1"/>
    </source>
</evidence>
<proteinExistence type="inferred from homology"/>
<keyword evidence="6" id="KW-1185">Reference proteome</keyword>
<keyword evidence="2" id="KW-0479">Metal-binding</keyword>
<evidence type="ECO:0000256" key="3">
    <source>
        <dbReference type="ARBA" id="ARBA00022833"/>
    </source>
</evidence>
<name>A0ABT6T6A1_9ACTN</name>
<dbReference type="Gene3D" id="3.90.1590.10">
    <property type="entry name" value="glutathione-dependent formaldehyde- activating enzyme (gfa)"/>
    <property type="match status" value="1"/>
</dbReference>
<dbReference type="InterPro" id="IPR011057">
    <property type="entry name" value="Mss4-like_sf"/>
</dbReference>
<comment type="caution">
    <text evidence="5">The sequence shown here is derived from an EMBL/GenBank/DDBJ whole genome shotgun (WGS) entry which is preliminary data.</text>
</comment>
<sequence length="106" mass="11642">MCSCEHCTRLSGAPAMAWVGFRRDALKWTGPAGEPAYFSTWPTLHRGSCRRCRTQLTSVADGSDMIMVTIFSLDRAAEVAPVGHSYREEAAPWLAVTLAPDPQDRS</sequence>
<evidence type="ECO:0000259" key="4">
    <source>
        <dbReference type="Pfam" id="PF04828"/>
    </source>
</evidence>
<keyword evidence="3" id="KW-0862">Zinc</keyword>
<feature type="domain" description="CENP-V/GFA" evidence="4">
    <location>
        <begin position="1"/>
        <end position="87"/>
    </location>
</feature>